<keyword evidence="2" id="KW-1185">Reference proteome</keyword>
<reference evidence="1" key="1">
    <citation type="submission" date="2022-11" db="EMBL/GenBank/DDBJ databases">
        <title>Draft genome sequence of Hoeflea poritis E7-10 and Hoeflea prorocentri PM5-8, separated from scleractinian coral Porites lutea and marine dinoflagellate.</title>
        <authorList>
            <person name="Zhang G."/>
            <person name="Wei Q."/>
            <person name="Cai L."/>
        </authorList>
    </citation>
    <scope>NUCLEOTIDE SEQUENCE</scope>
    <source>
        <strain evidence="1">PM5-8</strain>
    </source>
</reference>
<protein>
    <submittedName>
        <fullName evidence="1">Choline kinase family protein</fullName>
    </submittedName>
</protein>
<keyword evidence="1" id="KW-0418">Kinase</keyword>
<name>A0A9X3UEY5_9HYPH</name>
<dbReference type="SUPFAM" id="SSF56112">
    <property type="entry name" value="Protein kinase-like (PK-like)"/>
    <property type="match status" value="1"/>
</dbReference>
<proteinExistence type="predicted"/>
<dbReference type="RefSeq" id="WP_267988876.1">
    <property type="nucleotide sequence ID" value="NZ_JAPJZI010000001.1"/>
</dbReference>
<dbReference type="Pfam" id="PF01633">
    <property type="entry name" value="Choline_kinase"/>
    <property type="match status" value="1"/>
</dbReference>
<dbReference type="GO" id="GO:0005737">
    <property type="term" value="C:cytoplasm"/>
    <property type="evidence" value="ECO:0007669"/>
    <property type="project" value="TreeGrafter"/>
</dbReference>
<comment type="caution">
    <text evidence="1">The sequence shown here is derived from an EMBL/GenBank/DDBJ whole genome shotgun (WGS) entry which is preliminary data.</text>
</comment>
<dbReference type="AlphaFoldDB" id="A0A9X3UEY5"/>
<dbReference type="EMBL" id="JAPJZI010000001">
    <property type="protein sequence ID" value="MDA5397413.1"/>
    <property type="molecule type" value="Genomic_DNA"/>
</dbReference>
<sequence length="313" mass="35679">MSRRHLGKATNEAESKVEAAIRAVQGWTLDGLSYEPVPGGISNANWRIFLADQERTYFLKVPGEGTEHFIQRTAANEASTRAFEVGVGAEVIHFDPQSGVEVFEFIDGLRTSTNGDFLDRTVRCNAVKALRAFNNARGLALQKTTMDMIEEHFDQALEFGGYFPQDFTWINAKYRQAKDALIASGLDLVPCMNDTLAGNFLLDAENNVTLVDFEYASNNDRCAELALWFVEMCFDPDIENEVIEEYFGSVDPRISTRITIFKALVDLKWATWAMVQNRLSALDFDYFKYGVWKHMRARHVMRDPRWDDWLKAV</sequence>
<keyword evidence="1" id="KW-0808">Transferase</keyword>
<evidence type="ECO:0000313" key="2">
    <source>
        <dbReference type="Proteomes" id="UP001151234"/>
    </source>
</evidence>
<dbReference type="CDD" id="cd05151">
    <property type="entry name" value="ChoK-like"/>
    <property type="match status" value="1"/>
</dbReference>
<accession>A0A9X3UEY5</accession>
<dbReference type="PANTHER" id="PTHR22603:SF66">
    <property type="entry name" value="ETHANOLAMINE KINASE"/>
    <property type="match status" value="1"/>
</dbReference>
<dbReference type="GO" id="GO:0004305">
    <property type="term" value="F:ethanolamine kinase activity"/>
    <property type="evidence" value="ECO:0007669"/>
    <property type="project" value="TreeGrafter"/>
</dbReference>
<dbReference type="Gene3D" id="3.30.200.20">
    <property type="entry name" value="Phosphorylase Kinase, domain 1"/>
    <property type="match status" value="1"/>
</dbReference>
<dbReference type="InterPro" id="IPR011009">
    <property type="entry name" value="Kinase-like_dom_sf"/>
</dbReference>
<dbReference type="PANTHER" id="PTHR22603">
    <property type="entry name" value="CHOLINE/ETHANOALAMINE KINASE"/>
    <property type="match status" value="1"/>
</dbReference>
<dbReference type="Proteomes" id="UP001151234">
    <property type="component" value="Unassembled WGS sequence"/>
</dbReference>
<evidence type="ECO:0000313" key="1">
    <source>
        <dbReference type="EMBL" id="MDA5397413.1"/>
    </source>
</evidence>
<dbReference type="GO" id="GO:0006646">
    <property type="term" value="P:phosphatidylethanolamine biosynthetic process"/>
    <property type="evidence" value="ECO:0007669"/>
    <property type="project" value="TreeGrafter"/>
</dbReference>
<gene>
    <name evidence="1" type="ORF">OQ273_02405</name>
</gene>
<organism evidence="1 2">
    <name type="scientific">Hoeflea prorocentri</name>
    <dbReference type="NCBI Taxonomy" id="1922333"/>
    <lineage>
        <taxon>Bacteria</taxon>
        <taxon>Pseudomonadati</taxon>
        <taxon>Pseudomonadota</taxon>
        <taxon>Alphaproteobacteria</taxon>
        <taxon>Hyphomicrobiales</taxon>
        <taxon>Rhizobiaceae</taxon>
        <taxon>Hoeflea</taxon>
    </lineage>
</organism>
<dbReference type="Gene3D" id="3.90.1200.10">
    <property type="match status" value="1"/>
</dbReference>